<evidence type="ECO:0000256" key="2">
    <source>
        <dbReference type="ARBA" id="ARBA00022692"/>
    </source>
</evidence>
<accession>A0ABY6DBG0</accession>
<evidence type="ECO:0000256" key="5">
    <source>
        <dbReference type="SAM" id="Phobius"/>
    </source>
</evidence>
<dbReference type="InterPro" id="IPR010432">
    <property type="entry name" value="RDD"/>
</dbReference>
<feature type="domain" description="RDD" evidence="6">
    <location>
        <begin position="19"/>
        <end position="135"/>
    </location>
</feature>
<protein>
    <submittedName>
        <fullName evidence="7">RDD family protein</fullName>
    </submittedName>
</protein>
<evidence type="ECO:0000256" key="4">
    <source>
        <dbReference type="ARBA" id="ARBA00023136"/>
    </source>
</evidence>
<evidence type="ECO:0000256" key="3">
    <source>
        <dbReference type="ARBA" id="ARBA00022989"/>
    </source>
</evidence>
<feature type="transmembrane region" description="Helical" evidence="5">
    <location>
        <begin position="61"/>
        <end position="81"/>
    </location>
</feature>
<dbReference type="RefSeq" id="WP_165192530.1">
    <property type="nucleotide sequence ID" value="NZ_CP106738.1"/>
</dbReference>
<gene>
    <name evidence="7" type="ORF">N7U68_01260</name>
</gene>
<reference evidence="7" key="1">
    <citation type="submission" date="2022-10" db="EMBL/GenBank/DDBJ databases">
        <title>Roseovarius pelagicus sp. nov., isolated from Arctic seawater.</title>
        <authorList>
            <person name="Hong Y.W."/>
            <person name="Hwang C.Y."/>
        </authorList>
    </citation>
    <scope>NUCLEOTIDE SEQUENCE</scope>
    <source>
        <strain evidence="7">HL-MP18</strain>
    </source>
</reference>
<feature type="transmembrane region" description="Helical" evidence="5">
    <location>
        <begin position="102"/>
        <end position="123"/>
    </location>
</feature>
<dbReference type="Pfam" id="PF06271">
    <property type="entry name" value="RDD"/>
    <property type="match status" value="1"/>
</dbReference>
<organism evidence="7 8">
    <name type="scientific">Roseovarius pelagicus</name>
    <dbReference type="NCBI Taxonomy" id="2980108"/>
    <lineage>
        <taxon>Bacteria</taxon>
        <taxon>Pseudomonadati</taxon>
        <taxon>Pseudomonadota</taxon>
        <taxon>Alphaproteobacteria</taxon>
        <taxon>Rhodobacterales</taxon>
        <taxon>Roseobacteraceae</taxon>
        <taxon>Roseovarius</taxon>
    </lineage>
</organism>
<keyword evidence="2 5" id="KW-0812">Transmembrane</keyword>
<dbReference type="EMBL" id="CP106738">
    <property type="protein sequence ID" value="UXX83344.1"/>
    <property type="molecule type" value="Genomic_DNA"/>
</dbReference>
<sequence length="146" mass="16095">MTWHLPDPDTQPEFYADVPMKRLAAWGVDTVIILVFTLLATLLTAFVGLLFFPLLFLTLGFVYRTATLASGSATWGMRLMAIEFRTFNGEKFDLPAAALHTLGYTVSFGMIFVQAISVVLMMASPRGQGLSDLMLGTVAINRRATR</sequence>
<keyword evidence="8" id="KW-1185">Reference proteome</keyword>
<evidence type="ECO:0000259" key="6">
    <source>
        <dbReference type="Pfam" id="PF06271"/>
    </source>
</evidence>
<proteinExistence type="predicted"/>
<name>A0ABY6DBG0_9RHOB</name>
<comment type="subcellular location">
    <subcellularLocation>
        <location evidence="1">Membrane</location>
        <topology evidence="1">Multi-pass membrane protein</topology>
    </subcellularLocation>
</comment>
<evidence type="ECO:0000256" key="1">
    <source>
        <dbReference type="ARBA" id="ARBA00004141"/>
    </source>
</evidence>
<dbReference type="Proteomes" id="UP001064087">
    <property type="component" value="Chromosome"/>
</dbReference>
<keyword evidence="4 5" id="KW-0472">Membrane</keyword>
<keyword evidence="3 5" id="KW-1133">Transmembrane helix</keyword>
<evidence type="ECO:0000313" key="7">
    <source>
        <dbReference type="EMBL" id="UXX83344.1"/>
    </source>
</evidence>
<evidence type="ECO:0000313" key="8">
    <source>
        <dbReference type="Proteomes" id="UP001064087"/>
    </source>
</evidence>
<feature type="transmembrane region" description="Helical" evidence="5">
    <location>
        <begin position="31"/>
        <end position="55"/>
    </location>
</feature>